<dbReference type="Proteomes" id="UP000518266">
    <property type="component" value="Unassembled WGS sequence"/>
</dbReference>
<dbReference type="PANTHER" id="PTHR45915">
    <property type="entry name" value="TRANSCRIPTION INTERMEDIARY FACTOR"/>
    <property type="match status" value="1"/>
</dbReference>
<evidence type="ECO:0000256" key="1">
    <source>
        <dbReference type="ARBA" id="ARBA00004123"/>
    </source>
</evidence>
<evidence type="ECO:0000256" key="2">
    <source>
        <dbReference type="ARBA" id="ARBA00023242"/>
    </source>
</evidence>
<keyword evidence="2" id="KW-0539">Nucleus</keyword>
<evidence type="ECO:0000256" key="3">
    <source>
        <dbReference type="SAM" id="Coils"/>
    </source>
</evidence>
<gene>
    <name evidence="6" type="ORF">F7725_000962</name>
</gene>
<comment type="caution">
    <text evidence="6">The sequence shown here is derived from an EMBL/GenBank/DDBJ whole genome shotgun (WGS) entry which is preliminary data.</text>
</comment>
<keyword evidence="3" id="KW-0175">Coiled coil</keyword>
<feature type="coiled-coil region" evidence="3">
    <location>
        <begin position="73"/>
        <end position="117"/>
    </location>
</feature>
<name>A0A7J5ZJ31_DISMA</name>
<evidence type="ECO:0000256" key="4">
    <source>
        <dbReference type="SAM" id="MobiDB-lite"/>
    </source>
</evidence>
<dbReference type="OrthoDB" id="21449at2759"/>
<sequence length="314" mass="34598">MKAEKKKAKLEQAAKDLELKADSSDPTAPLPAPGSAAAPKKPGRRRSAKVEAPPRVQQTDEERIAQGKRVLGARSKAKALAKAQAEAEAAAQKAQAVKRAAERRVQVQRRLEERKRQQIIADELKKPTEDMCLTDHKVSFVFTLFYFISNVIEKIVLMNFELCLHQPLPELSRIPGLVLSGKAFAHCLAVVEFLHGYGKLMDIPSLATLQEGLLGLGDSHGEFQDLVIKLMEAALHDPGLPSFYQSVKILGEKLVDLKLTRSTVSEVLRVFLEAHGYETEVCDTLRTKTFHALTPDTKASILGSWWTSSTAATL</sequence>
<dbReference type="AlphaFoldDB" id="A0A7J5ZJ31"/>
<dbReference type="GO" id="GO:0033553">
    <property type="term" value="C:rDNA heterochromatin"/>
    <property type="evidence" value="ECO:0007669"/>
    <property type="project" value="TreeGrafter"/>
</dbReference>
<proteinExistence type="predicted"/>
<accession>A0A7J5ZJ31</accession>
<feature type="domain" description="DDT" evidence="5">
    <location>
        <begin position="181"/>
        <end position="240"/>
    </location>
</feature>
<feature type="compositionally biased region" description="Basic and acidic residues" evidence="4">
    <location>
        <begin position="1"/>
        <end position="23"/>
    </location>
</feature>
<feature type="region of interest" description="Disordered" evidence="4">
    <location>
        <begin position="1"/>
        <end position="65"/>
    </location>
</feature>
<dbReference type="GO" id="GO:0005634">
    <property type="term" value="C:nucleus"/>
    <property type="evidence" value="ECO:0007669"/>
    <property type="project" value="UniProtKB-SubCell"/>
</dbReference>
<organism evidence="6 7">
    <name type="scientific">Dissostichus mawsoni</name>
    <name type="common">Antarctic cod</name>
    <dbReference type="NCBI Taxonomy" id="36200"/>
    <lineage>
        <taxon>Eukaryota</taxon>
        <taxon>Metazoa</taxon>
        <taxon>Chordata</taxon>
        <taxon>Craniata</taxon>
        <taxon>Vertebrata</taxon>
        <taxon>Euteleostomi</taxon>
        <taxon>Actinopterygii</taxon>
        <taxon>Neopterygii</taxon>
        <taxon>Teleostei</taxon>
        <taxon>Neoteleostei</taxon>
        <taxon>Acanthomorphata</taxon>
        <taxon>Eupercaria</taxon>
        <taxon>Perciformes</taxon>
        <taxon>Notothenioidei</taxon>
        <taxon>Nototheniidae</taxon>
        <taxon>Dissostichus</taxon>
    </lineage>
</organism>
<evidence type="ECO:0000313" key="6">
    <source>
        <dbReference type="EMBL" id="KAF3860707.1"/>
    </source>
</evidence>
<keyword evidence="7" id="KW-1185">Reference proteome</keyword>
<dbReference type="PANTHER" id="PTHR45915:SF5">
    <property type="entry name" value="BROMODOMAIN ADJACENT TO ZINC FINGER DOMAIN PROTEIN 2A"/>
    <property type="match status" value="1"/>
</dbReference>
<dbReference type="SMART" id="SM00571">
    <property type="entry name" value="DDT"/>
    <property type="match status" value="1"/>
</dbReference>
<protein>
    <recommendedName>
        <fullName evidence="5">DDT domain-containing protein</fullName>
    </recommendedName>
</protein>
<dbReference type="EMBL" id="JAAKFY010000002">
    <property type="protein sequence ID" value="KAF3860707.1"/>
    <property type="molecule type" value="Genomic_DNA"/>
</dbReference>
<evidence type="ECO:0000259" key="5">
    <source>
        <dbReference type="SMART" id="SM00571"/>
    </source>
</evidence>
<dbReference type="InterPro" id="IPR018501">
    <property type="entry name" value="DDT_dom"/>
</dbReference>
<evidence type="ECO:0000313" key="7">
    <source>
        <dbReference type="Proteomes" id="UP000518266"/>
    </source>
</evidence>
<comment type="subcellular location">
    <subcellularLocation>
        <location evidence="1">Nucleus</location>
    </subcellularLocation>
</comment>
<reference evidence="6 7" key="1">
    <citation type="submission" date="2020-03" db="EMBL/GenBank/DDBJ databases">
        <title>Dissostichus mawsoni Genome sequencing and assembly.</title>
        <authorList>
            <person name="Park H."/>
        </authorList>
    </citation>
    <scope>NUCLEOTIDE SEQUENCE [LARGE SCALE GENOMIC DNA]</scope>
    <source>
        <strain evidence="6">DM0001</strain>
        <tissue evidence="6">Muscle</tissue>
    </source>
</reference>
<dbReference type="Pfam" id="PF02791">
    <property type="entry name" value="DDT"/>
    <property type="match status" value="1"/>
</dbReference>